<evidence type="ECO:0000256" key="1">
    <source>
        <dbReference type="SAM" id="MobiDB-lite"/>
    </source>
</evidence>
<comment type="caution">
    <text evidence="2">The sequence shown here is derived from an EMBL/GenBank/DDBJ whole genome shotgun (WGS) entry which is preliminary data.</text>
</comment>
<feature type="region of interest" description="Disordered" evidence="1">
    <location>
        <begin position="48"/>
        <end position="109"/>
    </location>
</feature>
<proteinExistence type="predicted"/>
<reference evidence="2" key="2">
    <citation type="submission" date="2023-04" db="EMBL/GenBank/DDBJ databases">
        <authorList>
            <person name="Bruccoleri R.E."/>
            <person name="Oakeley E.J."/>
            <person name="Faust A.-M."/>
            <person name="Dessus-Babus S."/>
            <person name="Altorfer M."/>
            <person name="Burckhardt D."/>
            <person name="Oertli M."/>
            <person name="Naumann U."/>
            <person name="Petersen F."/>
            <person name="Wong J."/>
        </authorList>
    </citation>
    <scope>NUCLEOTIDE SEQUENCE</scope>
    <source>
        <strain evidence="2">GSM-AAB239-AS_SAM_17_03QT</strain>
        <tissue evidence="2">Leaf</tissue>
    </source>
</reference>
<dbReference type="PANTHER" id="PTHR34779:SF1">
    <property type="entry name" value="OS09G0542900 PROTEIN"/>
    <property type="match status" value="1"/>
</dbReference>
<gene>
    <name evidence="3" type="ORF">M6B38_310140</name>
    <name evidence="2" type="ORF">M6B38_316530</name>
</gene>
<feature type="compositionally biased region" description="Basic residues" evidence="1">
    <location>
        <begin position="72"/>
        <end position="84"/>
    </location>
</feature>
<dbReference type="Proteomes" id="UP001140949">
    <property type="component" value="Unassembled WGS sequence"/>
</dbReference>
<dbReference type="EMBL" id="JANAVB010009398">
    <property type="protein sequence ID" value="KAJ6840544.1"/>
    <property type="molecule type" value="Genomic_DNA"/>
</dbReference>
<feature type="compositionally biased region" description="Basic and acidic residues" evidence="1">
    <location>
        <begin position="85"/>
        <end position="95"/>
    </location>
</feature>
<protein>
    <submittedName>
        <fullName evidence="2">Uncharacterized protein</fullName>
    </submittedName>
</protein>
<feature type="compositionally biased region" description="Acidic residues" evidence="1">
    <location>
        <begin position="48"/>
        <end position="60"/>
    </location>
</feature>
<reference evidence="2" key="1">
    <citation type="journal article" date="2023" name="GigaByte">
        <title>Genome assembly of the bearded iris, Iris pallida Lam.</title>
        <authorList>
            <person name="Bruccoleri R.E."/>
            <person name="Oakeley E.J."/>
            <person name="Faust A.M.E."/>
            <person name="Altorfer M."/>
            <person name="Dessus-Babus S."/>
            <person name="Burckhardt D."/>
            <person name="Oertli M."/>
            <person name="Naumann U."/>
            <person name="Petersen F."/>
            <person name="Wong J."/>
        </authorList>
    </citation>
    <scope>NUCLEOTIDE SEQUENCE</scope>
    <source>
        <strain evidence="2">GSM-AAB239-AS_SAM_17_03QT</strain>
    </source>
</reference>
<dbReference type="PANTHER" id="PTHR34779">
    <property type="entry name" value="OS09G0542900 PROTEIN"/>
    <property type="match status" value="1"/>
</dbReference>
<dbReference type="InterPro" id="IPR038796">
    <property type="entry name" value="At1g76070-like"/>
</dbReference>
<organism evidence="2 4">
    <name type="scientific">Iris pallida</name>
    <name type="common">Sweet iris</name>
    <dbReference type="NCBI Taxonomy" id="29817"/>
    <lineage>
        <taxon>Eukaryota</taxon>
        <taxon>Viridiplantae</taxon>
        <taxon>Streptophyta</taxon>
        <taxon>Embryophyta</taxon>
        <taxon>Tracheophyta</taxon>
        <taxon>Spermatophyta</taxon>
        <taxon>Magnoliopsida</taxon>
        <taxon>Liliopsida</taxon>
        <taxon>Asparagales</taxon>
        <taxon>Iridaceae</taxon>
        <taxon>Iridoideae</taxon>
        <taxon>Irideae</taxon>
        <taxon>Iris</taxon>
    </lineage>
</organism>
<evidence type="ECO:0000313" key="3">
    <source>
        <dbReference type="EMBL" id="KAJ6840544.1"/>
    </source>
</evidence>
<dbReference type="EMBL" id="JANAVB010010199">
    <property type="protein sequence ID" value="KAJ6839105.1"/>
    <property type="molecule type" value="Genomic_DNA"/>
</dbReference>
<name>A0AAX6HFB6_IRIPA</name>
<dbReference type="AlphaFoldDB" id="A0AAX6HFB6"/>
<evidence type="ECO:0000313" key="2">
    <source>
        <dbReference type="EMBL" id="KAJ6839105.1"/>
    </source>
</evidence>
<accession>A0AAX6HFB6</accession>
<evidence type="ECO:0000313" key="4">
    <source>
        <dbReference type="Proteomes" id="UP001140949"/>
    </source>
</evidence>
<keyword evidence="4" id="KW-1185">Reference proteome</keyword>
<sequence length="214" mass="24126">MAGMIFKFLPKAASFSIPNHNNNKYMFSGPIVPVIPDHRRRKSIEIMLEEEGDDDREEEPTSPKVSCMGQVRNHKKTNIKKTKTKKESSVKEEQKKKKKEAPKRASSLGRLFWRKARPARRGGGGVGSSSDVDEAAVAPDVRRMRRYASRSRRETLKDFDWRTISANEAAEEALVPHSAPMLVVGGAAVALEPKKEINIWMRRARAPPIPLQLN</sequence>